<comment type="caution">
    <text evidence="2">The sequence shown here is derived from an EMBL/GenBank/DDBJ whole genome shotgun (WGS) entry which is preliminary data.</text>
</comment>
<keyword evidence="1" id="KW-0812">Transmembrane</keyword>
<dbReference type="Proteomes" id="UP000266723">
    <property type="component" value="Unassembled WGS sequence"/>
</dbReference>
<protein>
    <submittedName>
        <fullName evidence="2">Uncharacterized protein</fullName>
    </submittedName>
</protein>
<proteinExistence type="predicted"/>
<feature type="transmembrane region" description="Helical" evidence="1">
    <location>
        <begin position="115"/>
        <end position="143"/>
    </location>
</feature>
<reference evidence="2 3" key="1">
    <citation type="journal article" date="2020" name="BMC Genomics">
        <title>Intraspecific diversification of the crop wild relative Brassica cretica Lam. using demographic model selection.</title>
        <authorList>
            <person name="Kioukis A."/>
            <person name="Michalopoulou V.A."/>
            <person name="Briers L."/>
            <person name="Pirintsos S."/>
            <person name="Studholme D.J."/>
            <person name="Pavlidis P."/>
            <person name="Sarris P.F."/>
        </authorList>
    </citation>
    <scope>NUCLEOTIDE SEQUENCE [LARGE SCALE GENOMIC DNA]</scope>
    <source>
        <strain evidence="3">cv. PFS-1207/04</strain>
    </source>
</reference>
<keyword evidence="1" id="KW-0472">Membrane</keyword>
<organism evidence="2 3">
    <name type="scientific">Brassica cretica</name>
    <name type="common">Mustard</name>
    <dbReference type="NCBI Taxonomy" id="69181"/>
    <lineage>
        <taxon>Eukaryota</taxon>
        <taxon>Viridiplantae</taxon>
        <taxon>Streptophyta</taxon>
        <taxon>Embryophyta</taxon>
        <taxon>Tracheophyta</taxon>
        <taxon>Spermatophyta</taxon>
        <taxon>Magnoliopsida</taxon>
        <taxon>eudicotyledons</taxon>
        <taxon>Gunneridae</taxon>
        <taxon>Pentapetalae</taxon>
        <taxon>rosids</taxon>
        <taxon>malvids</taxon>
        <taxon>Brassicales</taxon>
        <taxon>Brassicaceae</taxon>
        <taxon>Brassiceae</taxon>
        <taxon>Brassica</taxon>
    </lineage>
</organism>
<gene>
    <name evidence="2" type="ORF">DY000_02054519</name>
</gene>
<name>A0ABQ7ADL1_BRACR</name>
<evidence type="ECO:0000256" key="1">
    <source>
        <dbReference type="SAM" id="Phobius"/>
    </source>
</evidence>
<keyword evidence="3" id="KW-1185">Reference proteome</keyword>
<sequence>MEIARHMDIYASSALYGDCGAYIVYIVVVLCTESVVCGLVSHSSRSNSHATHPSFFLPIAASSTPFSIEEKTGVTIWYQSGVPSRLRPGMAIYGIQISTVFNVSELRRRPSLCSFLFFPISCSSSFIVDGIIATMSLSMLVVLQPPRHVGHTTVTLVPPSHHHLLTLELSQPTGETCRHCLSRRKSPPLRPRASTKMLCERHIVWRLRDIETFVLAAHCMEIVGHMDVYASGALYGDCGVQRRLY</sequence>
<evidence type="ECO:0000313" key="2">
    <source>
        <dbReference type="EMBL" id="KAF3495735.1"/>
    </source>
</evidence>
<feature type="transmembrane region" description="Helical" evidence="1">
    <location>
        <begin position="20"/>
        <end position="40"/>
    </location>
</feature>
<keyword evidence="1" id="KW-1133">Transmembrane helix</keyword>
<dbReference type="EMBL" id="QGKV02002055">
    <property type="protein sequence ID" value="KAF3495735.1"/>
    <property type="molecule type" value="Genomic_DNA"/>
</dbReference>
<accession>A0ABQ7ADL1</accession>
<evidence type="ECO:0000313" key="3">
    <source>
        <dbReference type="Proteomes" id="UP000266723"/>
    </source>
</evidence>